<dbReference type="Proteomes" id="UP000008177">
    <property type="component" value="Unplaced contigs"/>
</dbReference>
<gene>
    <name evidence="1" type="ORF">BofuT4_uP101410.1</name>
</gene>
<dbReference type="EMBL" id="FQ790313">
    <property type="protein sequence ID" value="CCD34737.1"/>
    <property type="molecule type" value="Genomic_DNA"/>
</dbReference>
<name>G2YBZ6_BOTF4</name>
<evidence type="ECO:0000313" key="2">
    <source>
        <dbReference type="Proteomes" id="UP000008177"/>
    </source>
</evidence>
<protein>
    <submittedName>
        <fullName evidence="1">Uncharacterized protein</fullName>
    </submittedName>
</protein>
<organism evidence="1 2">
    <name type="scientific">Botryotinia fuckeliana (strain T4)</name>
    <name type="common">Noble rot fungus</name>
    <name type="synonym">Botrytis cinerea</name>
    <dbReference type="NCBI Taxonomy" id="999810"/>
    <lineage>
        <taxon>Eukaryota</taxon>
        <taxon>Fungi</taxon>
        <taxon>Dikarya</taxon>
        <taxon>Ascomycota</taxon>
        <taxon>Pezizomycotina</taxon>
        <taxon>Leotiomycetes</taxon>
        <taxon>Helotiales</taxon>
        <taxon>Sclerotiniaceae</taxon>
        <taxon>Botrytis</taxon>
    </lineage>
</organism>
<dbReference type="AlphaFoldDB" id="G2YBZ6"/>
<evidence type="ECO:0000313" key="1">
    <source>
        <dbReference type="EMBL" id="CCD34737.1"/>
    </source>
</evidence>
<reference evidence="2" key="1">
    <citation type="journal article" date="2011" name="PLoS Genet.">
        <title>Genomic analysis of the necrotrophic fungal pathogens Sclerotinia sclerotiorum and Botrytis cinerea.</title>
        <authorList>
            <person name="Amselem J."/>
            <person name="Cuomo C.A."/>
            <person name="van Kan J.A."/>
            <person name="Viaud M."/>
            <person name="Benito E.P."/>
            <person name="Couloux A."/>
            <person name="Coutinho P.M."/>
            <person name="de Vries R.P."/>
            <person name="Dyer P.S."/>
            <person name="Fillinger S."/>
            <person name="Fournier E."/>
            <person name="Gout L."/>
            <person name="Hahn M."/>
            <person name="Kohn L."/>
            <person name="Lapalu N."/>
            <person name="Plummer K.M."/>
            <person name="Pradier J.M."/>
            <person name="Quevillon E."/>
            <person name="Sharon A."/>
            <person name="Simon A."/>
            <person name="ten Have A."/>
            <person name="Tudzynski B."/>
            <person name="Tudzynski P."/>
            <person name="Wincker P."/>
            <person name="Andrew M."/>
            <person name="Anthouard V."/>
            <person name="Beever R.E."/>
            <person name="Beffa R."/>
            <person name="Benoit I."/>
            <person name="Bouzid O."/>
            <person name="Brault B."/>
            <person name="Chen Z."/>
            <person name="Choquer M."/>
            <person name="Collemare J."/>
            <person name="Cotton P."/>
            <person name="Danchin E.G."/>
            <person name="Da Silva C."/>
            <person name="Gautier A."/>
            <person name="Giraud C."/>
            <person name="Giraud T."/>
            <person name="Gonzalez C."/>
            <person name="Grossetete S."/>
            <person name="Guldener U."/>
            <person name="Henrissat B."/>
            <person name="Howlett B.J."/>
            <person name="Kodira C."/>
            <person name="Kretschmer M."/>
            <person name="Lappartient A."/>
            <person name="Leroch M."/>
            <person name="Levis C."/>
            <person name="Mauceli E."/>
            <person name="Neuveglise C."/>
            <person name="Oeser B."/>
            <person name="Pearson M."/>
            <person name="Poulain J."/>
            <person name="Poussereau N."/>
            <person name="Quesneville H."/>
            <person name="Rascle C."/>
            <person name="Schumacher J."/>
            <person name="Segurens B."/>
            <person name="Sexton A."/>
            <person name="Silva E."/>
            <person name="Sirven C."/>
            <person name="Soanes D.M."/>
            <person name="Talbot N.J."/>
            <person name="Templeton M."/>
            <person name="Yandava C."/>
            <person name="Yarden O."/>
            <person name="Zeng Q."/>
            <person name="Rollins J.A."/>
            <person name="Lebrun M.H."/>
            <person name="Dickman M."/>
        </authorList>
    </citation>
    <scope>NUCLEOTIDE SEQUENCE [LARGE SCALE GENOMIC DNA]</scope>
    <source>
        <strain evidence="2">T4</strain>
    </source>
</reference>
<accession>G2YBZ6</accession>
<dbReference type="InParanoid" id="G2YBZ6"/>
<sequence length="75" mass="8427">MLRSKVEKEGSILFYNSIKFGRVSPNFVYLKFVSTKTSAQETNALTTSIPSIITKEKLATVELRMTKLSAAARRQ</sequence>
<proteinExistence type="predicted"/>
<dbReference type="HOGENOM" id="CLU_2670786_0_0_1"/>